<evidence type="ECO:0000313" key="11">
    <source>
        <dbReference type="Proteomes" id="UP000694915"/>
    </source>
</evidence>
<dbReference type="Pfam" id="PF21605">
    <property type="entry name" value="CRLF2-like_D2"/>
    <property type="match status" value="1"/>
</dbReference>
<evidence type="ECO:0000256" key="7">
    <source>
        <dbReference type="ARBA" id="ARBA00023170"/>
    </source>
</evidence>
<feature type="signal peptide" evidence="8">
    <location>
        <begin position="1"/>
        <end position="21"/>
    </location>
</feature>
<evidence type="ECO:0000256" key="8">
    <source>
        <dbReference type="SAM" id="SignalP"/>
    </source>
</evidence>
<dbReference type="PANTHER" id="PTHR23037">
    <property type="entry name" value="CYTOKINE RECEPTOR"/>
    <property type="match status" value="1"/>
</dbReference>
<evidence type="ECO:0000256" key="2">
    <source>
        <dbReference type="ARBA" id="ARBA00022692"/>
    </source>
</evidence>
<dbReference type="Gene3D" id="2.60.40.10">
    <property type="entry name" value="Immunoglobulins"/>
    <property type="match status" value="2"/>
</dbReference>
<gene>
    <name evidence="12" type="primary">LOC101997621</name>
</gene>
<dbReference type="InterPro" id="IPR053856">
    <property type="entry name" value="TSLPR_D1"/>
</dbReference>
<dbReference type="PANTHER" id="PTHR23037:SF35">
    <property type="entry name" value="FIBRONECTIN TYPE-III DOMAIN-CONTAINING PROTEIN"/>
    <property type="match status" value="1"/>
</dbReference>
<keyword evidence="6" id="KW-1015">Disulfide bond</keyword>
<keyword evidence="4" id="KW-1133">Transmembrane helix</keyword>
<keyword evidence="7" id="KW-0675">Receptor</keyword>
<dbReference type="Pfam" id="PF22012">
    <property type="entry name" value="TSLPR_D1"/>
    <property type="match status" value="1"/>
</dbReference>
<evidence type="ECO:0000313" key="12">
    <source>
        <dbReference type="RefSeq" id="XP_026633957.1"/>
    </source>
</evidence>
<evidence type="ECO:0000259" key="9">
    <source>
        <dbReference type="Pfam" id="PF21605"/>
    </source>
</evidence>
<evidence type="ECO:0000256" key="4">
    <source>
        <dbReference type="ARBA" id="ARBA00022989"/>
    </source>
</evidence>
<dbReference type="InterPro" id="IPR036116">
    <property type="entry name" value="FN3_sf"/>
</dbReference>
<name>A0ABM1TW45_MICOH</name>
<comment type="subcellular location">
    <subcellularLocation>
        <location evidence="1">Membrane</location>
        <topology evidence="1">Single-pass membrane protein</topology>
    </subcellularLocation>
</comment>
<keyword evidence="3 8" id="KW-0732">Signal</keyword>
<proteinExistence type="predicted"/>
<keyword evidence="5" id="KW-0472">Membrane</keyword>
<accession>A0ABM1TW45</accession>
<evidence type="ECO:0000256" key="1">
    <source>
        <dbReference type="ARBA" id="ARBA00004167"/>
    </source>
</evidence>
<dbReference type="SUPFAM" id="SSF49265">
    <property type="entry name" value="Fibronectin type III"/>
    <property type="match status" value="2"/>
</dbReference>
<keyword evidence="11" id="KW-1185">Reference proteome</keyword>
<reference evidence="12" key="1">
    <citation type="submission" date="2025-08" db="UniProtKB">
        <authorList>
            <consortium name="RefSeq"/>
        </authorList>
    </citation>
    <scope>IDENTIFICATION</scope>
</reference>
<feature type="domain" description="Cytokine receptor-like factor 2-like" evidence="10">
    <location>
        <begin position="25"/>
        <end position="100"/>
    </location>
</feature>
<evidence type="ECO:0000256" key="5">
    <source>
        <dbReference type="ARBA" id="ARBA00023136"/>
    </source>
</evidence>
<dbReference type="InterPro" id="IPR013783">
    <property type="entry name" value="Ig-like_fold"/>
</dbReference>
<evidence type="ECO:0000259" key="10">
    <source>
        <dbReference type="Pfam" id="PF22012"/>
    </source>
</evidence>
<feature type="domain" description="Cytokine receptor-like factor 2-like D2" evidence="9">
    <location>
        <begin position="110"/>
        <end position="204"/>
    </location>
</feature>
<feature type="chain" id="PRO_5046372190" evidence="8">
    <location>
        <begin position="22"/>
        <end position="348"/>
    </location>
</feature>
<protein>
    <submittedName>
        <fullName evidence="12">Cytokine receptor-like factor 2 isoform X1</fullName>
    </submittedName>
</protein>
<evidence type="ECO:0000256" key="3">
    <source>
        <dbReference type="ARBA" id="ARBA00022729"/>
    </source>
</evidence>
<dbReference type="GeneID" id="101997621"/>
<evidence type="ECO:0000256" key="6">
    <source>
        <dbReference type="ARBA" id="ARBA00023157"/>
    </source>
</evidence>
<keyword evidence="2" id="KW-0812">Transmembrane</keyword>
<sequence>MPGPAASIAVILLLQLRIRESAEDVTVVCHDLRDVEVTWDPAKHAGANLSLAWRYIPEPLRPCPRYFLSDGLTSGCILPVRSRSPLEIDVRRGAEPVFHRKGLASAFLKPRPPDKLTLHWLEDAIRVTCPALPHVGLDYVIQHRGMGDIDWVASAPAPSCDVTVGGVDRSACLAFRVRAFPRESFYGGEVQPSDWSPVTQWRAGEAMGAGNGSCQAPPYSGFPKLQVACGLVTLLTSLLLLLALWRVKRGLLPWVPDPRGGFQGLFERHGGNFQAWIAQDVSPPPKAEAVDPTDPAEVALVLEHHGKSAAPDPGLGSPGLPCQAPRDRDVVRVGGATFLMDEGSYMTL</sequence>
<dbReference type="RefSeq" id="XP_026633957.1">
    <property type="nucleotide sequence ID" value="XM_026778156.1"/>
</dbReference>
<organism evidence="11 12">
    <name type="scientific">Microtus ochrogaster</name>
    <name type="common">Prairie vole</name>
    <dbReference type="NCBI Taxonomy" id="79684"/>
    <lineage>
        <taxon>Eukaryota</taxon>
        <taxon>Metazoa</taxon>
        <taxon>Chordata</taxon>
        <taxon>Craniata</taxon>
        <taxon>Vertebrata</taxon>
        <taxon>Euteleostomi</taxon>
        <taxon>Mammalia</taxon>
        <taxon>Eutheria</taxon>
        <taxon>Euarchontoglires</taxon>
        <taxon>Glires</taxon>
        <taxon>Rodentia</taxon>
        <taxon>Myomorpha</taxon>
        <taxon>Muroidea</taxon>
        <taxon>Cricetidae</taxon>
        <taxon>Arvicolinae</taxon>
        <taxon>Microtus</taxon>
    </lineage>
</organism>
<dbReference type="Proteomes" id="UP000694915">
    <property type="component" value="Unplaced"/>
</dbReference>
<dbReference type="InterPro" id="IPR048648">
    <property type="entry name" value="CRLF2-like_D2"/>
</dbReference>